<evidence type="ECO:0000256" key="6">
    <source>
        <dbReference type="PROSITE-ProRule" id="PRU00433"/>
    </source>
</evidence>
<keyword evidence="5 6" id="KW-0408">Iron</keyword>
<feature type="chain" id="PRO_5042774422" evidence="7">
    <location>
        <begin position="24"/>
        <end position="117"/>
    </location>
</feature>
<dbReference type="PANTHER" id="PTHR33751:SF9">
    <property type="entry name" value="CYTOCHROME C4"/>
    <property type="match status" value="1"/>
</dbReference>
<dbReference type="InterPro" id="IPR009056">
    <property type="entry name" value="Cyt_c-like_dom"/>
</dbReference>
<evidence type="ECO:0000256" key="5">
    <source>
        <dbReference type="ARBA" id="ARBA00023004"/>
    </source>
</evidence>
<dbReference type="InterPro" id="IPR036909">
    <property type="entry name" value="Cyt_c-like_dom_sf"/>
</dbReference>
<dbReference type="EMBL" id="JAGQFT020000001">
    <property type="protein sequence ID" value="MBS7455991.1"/>
    <property type="molecule type" value="Genomic_DNA"/>
</dbReference>
<evidence type="ECO:0000313" key="11">
    <source>
        <dbReference type="Proteomes" id="UP000675747"/>
    </source>
</evidence>
<name>A0A8J8AZ78_9GAMM</name>
<evidence type="ECO:0000256" key="7">
    <source>
        <dbReference type="SAM" id="SignalP"/>
    </source>
</evidence>
<sequence length="117" mass="12582">MNHVLARGLLAAALALSASAAFAQDAAQLPADIPEKAKACTQCHGPTGLESLAPTYPKLAGQYPDYLAKALHDYRSGERQNPQMQPFAQNLSDADIEEIAAYFSRQATDLTDLSHVR</sequence>
<evidence type="ECO:0000313" key="10">
    <source>
        <dbReference type="EMBL" id="MBS7455991.1"/>
    </source>
</evidence>
<feature type="signal peptide" evidence="7">
    <location>
        <begin position="1"/>
        <end position="23"/>
    </location>
</feature>
<evidence type="ECO:0000256" key="4">
    <source>
        <dbReference type="ARBA" id="ARBA00022982"/>
    </source>
</evidence>
<keyword evidence="3 6" id="KW-0479">Metal-binding</keyword>
<protein>
    <submittedName>
        <fullName evidence="9">Cytochrome c</fullName>
    </submittedName>
</protein>
<dbReference type="GO" id="GO:0009055">
    <property type="term" value="F:electron transfer activity"/>
    <property type="evidence" value="ECO:0007669"/>
    <property type="project" value="InterPro"/>
</dbReference>
<evidence type="ECO:0000313" key="9">
    <source>
        <dbReference type="EMBL" id="MBR0564172.1"/>
    </source>
</evidence>
<dbReference type="Pfam" id="PF13442">
    <property type="entry name" value="Cytochrome_CBB3"/>
    <property type="match status" value="1"/>
</dbReference>
<accession>A0A8J8AZ78</accession>
<reference evidence="9" key="2">
    <citation type="submission" date="2021-04" db="EMBL/GenBank/DDBJ databases">
        <authorList>
            <person name="Karlyshev A.V."/>
        </authorList>
    </citation>
    <scope>NUCLEOTIDE SEQUENCE</scope>
    <source>
        <strain evidence="9">LMG 29479</strain>
    </source>
</reference>
<keyword evidence="2 6" id="KW-0349">Heme</keyword>
<dbReference type="AlphaFoldDB" id="A0A8J8AZ78"/>
<dbReference type="GO" id="GO:0046872">
    <property type="term" value="F:metal ion binding"/>
    <property type="evidence" value="ECO:0007669"/>
    <property type="project" value="UniProtKB-KW"/>
</dbReference>
<evidence type="ECO:0000256" key="2">
    <source>
        <dbReference type="ARBA" id="ARBA00022617"/>
    </source>
</evidence>
<comment type="caution">
    <text evidence="9">The sequence shown here is derived from an EMBL/GenBank/DDBJ whole genome shotgun (WGS) entry which is preliminary data.</text>
</comment>
<dbReference type="RefSeq" id="WP_211928031.1">
    <property type="nucleotide sequence ID" value="NZ_JAGQFT020000001.1"/>
</dbReference>
<dbReference type="GO" id="GO:0020037">
    <property type="term" value="F:heme binding"/>
    <property type="evidence" value="ECO:0007669"/>
    <property type="project" value="InterPro"/>
</dbReference>
<keyword evidence="4" id="KW-0249">Electron transport</keyword>
<proteinExistence type="predicted"/>
<evidence type="ECO:0000256" key="1">
    <source>
        <dbReference type="ARBA" id="ARBA00022448"/>
    </source>
</evidence>
<dbReference type="Gene3D" id="1.10.760.10">
    <property type="entry name" value="Cytochrome c-like domain"/>
    <property type="match status" value="1"/>
</dbReference>
<dbReference type="Proteomes" id="UP000675747">
    <property type="component" value="Unassembled WGS sequence"/>
</dbReference>
<dbReference type="SUPFAM" id="SSF46626">
    <property type="entry name" value="Cytochrome c"/>
    <property type="match status" value="1"/>
</dbReference>
<gene>
    <name evidence="10" type="ORF">KB893_002435</name>
    <name evidence="9" type="ORF">KB893_16940</name>
</gene>
<organism evidence="9">
    <name type="scientific">Coralloluteibacterium stylophorae</name>
    <dbReference type="NCBI Taxonomy" id="1776034"/>
    <lineage>
        <taxon>Bacteria</taxon>
        <taxon>Pseudomonadati</taxon>
        <taxon>Pseudomonadota</taxon>
        <taxon>Gammaproteobacteria</taxon>
        <taxon>Lysobacterales</taxon>
        <taxon>Lysobacteraceae</taxon>
        <taxon>Coralloluteibacterium</taxon>
    </lineage>
</organism>
<feature type="domain" description="Cytochrome c" evidence="8">
    <location>
        <begin position="13"/>
        <end position="107"/>
    </location>
</feature>
<dbReference type="InterPro" id="IPR050597">
    <property type="entry name" value="Cytochrome_c_Oxidase_Subunit"/>
</dbReference>
<keyword evidence="1" id="KW-0813">Transport</keyword>
<evidence type="ECO:0000256" key="3">
    <source>
        <dbReference type="ARBA" id="ARBA00022723"/>
    </source>
</evidence>
<keyword evidence="7" id="KW-0732">Signal</keyword>
<reference evidence="10 11" key="1">
    <citation type="journal article" date="2021" name="Microbiol. Resour. Announc.">
        <title>Draft Genome Sequence of Coralloluteibacterium stylophorae LMG 29479T.</title>
        <authorList>
            <person name="Karlyshev A.V."/>
            <person name="Kudryashova E.B."/>
            <person name="Ariskina E.V."/>
            <person name="Conroy A.P."/>
            <person name="Abidueva E.Y."/>
        </authorList>
    </citation>
    <scope>NUCLEOTIDE SEQUENCE [LARGE SCALE GENOMIC DNA]</scope>
    <source>
        <strain evidence="10 11">LMG 29479</strain>
    </source>
</reference>
<dbReference type="EMBL" id="JAGQFT010000254">
    <property type="protein sequence ID" value="MBR0564172.1"/>
    <property type="molecule type" value="Genomic_DNA"/>
</dbReference>
<dbReference type="PANTHER" id="PTHR33751">
    <property type="entry name" value="CBB3-TYPE CYTOCHROME C OXIDASE SUBUNIT FIXP"/>
    <property type="match status" value="1"/>
</dbReference>
<dbReference type="PROSITE" id="PS51007">
    <property type="entry name" value="CYTC"/>
    <property type="match status" value="1"/>
</dbReference>
<evidence type="ECO:0000259" key="8">
    <source>
        <dbReference type="PROSITE" id="PS51007"/>
    </source>
</evidence>
<keyword evidence="11" id="KW-1185">Reference proteome</keyword>